<evidence type="ECO:0000256" key="5">
    <source>
        <dbReference type="ARBA" id="ARBA00023125"/>
    </source>
</evidence>
<evidence type="ECO:0000256" key="1">
    <source>
        <dbReference type="ARBA" id="ARBA00007957"/>
    </source>
</evidence>
<comment type="caution">
    <text evidence="7">The sequence shown here is derived from an EMBL/GenBank/DDBJ whole genome shotgun (WGS) entry which is preliminary data.</text>
</comment>
<dbReference type="InterPro" id="IPR002481">
    <property type="entry name" value="FUR"/>
</dbReference>
<dbReference type="InterPro" id="IPR036390">
    <property type="entry name" value="WH_DNA-bd_sf"/>
</dbReference>
<comment type="similarity">
    <text evidence="1">Belongs to the Fur family.</text>
</comment>
<keyword evidence="6" id="KW-0804">Transcription</keyword>
<dbReference type="Gene3D" id="3.30.1490.190">
    <property type="match status" value="1"/>
</dbReference>
<keyword evidence="2" id="KW-0678">Repressor</keyword>
<dbReference type="SUPFAM" id="SSF46785">
    <property type="entry name" value="Winged helix' DNA-binding domain"/>
    <property type="match status" value="1"/>
</dbReference>
<organism evidence="7 8">
    <name type="scientific">Simiduia curdlanivorans</name>
    <dbReference type="NCBI Taxonomy" id="1492769"/>
    <lineage>
        <taxon>Bacteria</taxon>
        <taxon>Pseudomonadati</taxon>
        <taxon>Pseudomonadota</taxon>
        <taxon>Gammaproteobacteria</taxon>
        <taxon>Cellvibrionales</taxon>
        <taxon>Cellvibrionaceae</taxon>
        <taxon>Simiduia</taxon>
    </lineage>
</organism>
<dbReference type="PANTHER" id="PTHR33202:SF6">
    <property type="entry name" value="ZINC UPTAKE REGULATION PROTEIN"/>
    <property type="match status" value="1"/>
</dbReference>
<keyword evidence="5" id="KW-0238">DNA-binding</keyword>
<gene>
    <name evidence="7" type="ORF">ACFOX3_01855</name>
</gene>
<dbReference type="RefSeq" id="WP_290260410.1">
    <property type="nucleotide sequence ID" value="NZ_JAUFQG010000004.1"/>
</dbReference>
<sequence length="169" mass="18634">MKPLSALPLRQHNHQHCINDALKQAKAIAEHKDLRFTKQREQVLRLIWQSHKPIGAYQLMDALADATGKQVAPPTVYRALEFLLEHRLIHRINSLNAFIGCPCPGESHAGQFVICRRCGIALELDEASIKAPIQALAASVGFLIEQQSLELSGLCPTCQVSAEGESEHG</sequence>
<protein>
    <submittedName>
        <fullName evidence="7">Fur family transcriptional regulator</fullName>
    </submittedName>
</protein>
<dbReference type="EMBL" id="JBHSCX010000003">
    <property type="protein sequence ID" value="MFC4361024.1"/>
    <property type="molecule type" value="Genomic_DNA"/>
</dbReference>
<evidence type="ECO:0000313" key="8">
    <source>
        <dbReference type="Proteomes" id="UP001595840"/>
    </source>
</evidence>
<evidence type="ECO:0000256" key="4">
    <source>
        <dbReference type="ARBA" id="ARBA00023015"/>
    </source>
</evidence>
<accession>A0ABV8UZ97</accession>
<keyword evidence="3" id="KW-0862">Zinc</keyword>
<dbReference type="InterPro" id="IPR043135">
    <property type="entry name" value="Fur_C"/>
</dbReference>
<dbReference type="InterPro" id="IPR036388">
    <property type="entry name" value="WH-like_DNA-bd_sf"/>
</dbReference>
<evidence type="ECO:0000256" key="6">
    <source>
        <dbReference type="ARBA" id="ARBA00023163"/>
    </source>
</evidence>
<proteinExistence type="inferred from homology"/>
<dbReference type="PANTHER" id="PTHR33202">
    <property type="entry name" value="ZINC UPTAKE REGULATION PROTEIN"/>
    <property type="match status" value="1"/>
</dbReference>
<evidence type="ECO:0000256" key="3">
    <source>
        <dbReference type="ARBA" id="ARBA00022833"/>
    </source>
</evidence>
<dbReference type="CDD" id="cd07153">
    <property type="entry name" value="Fur_like"/>
    <property type="match status" value="1"/>
</dbReference>
<keyword evidence="4" id="KW-0805">Transcription regulation</keyword>
<reference evidence="8" key="1">
    <citation type="journal article" date="2019" name="Int. J. Syst. Evol. Microbiol.">
        <title>The Global Catalogue of Microorganisms (GCM) 10K type strain sequencing project: providing services to taxonomists for standard genome sequencing and annotation.</title>
        <authorList>
            <consortium name="The Broad Institute Genomics Platform"/>
            <consortium name="The Broad Institute Genome Sequencing Center for Infectious Disease"/>
            <person name="Wu L."/>
            <person name="Ma J."/>
        </authorList>
    </citation>
    <scope>NUCLEOTIDE SEQUENCE [LARGE SCALE GENOMIC DNA]</scope>
    <source>
        <strain evidence="8">CECT 8570</strain>
    </source>
</reference>
<evidence type="ECO:0000256" key="2">
    <source>
        <dbReference type="ARBA" id="ARBA00022491"/>
    </source>
</evidence>
<keyword evidence="8" id="KW-1185">Reference proteome</keyword>
<name>A0ABV8UZ97_9GAMM</name>
<dbReference type="Pfam" id="PF01475">
    <property type="entry name" value="FUR"/>
    <property type="match status" value="1"/>
</dbReference>
<dbReference type="Proteomes" id="UP001595840">
    <property type="component" value="Unassembled WGS sequence"/>
</dbReference>
<dbReference type="Gene3D" id="1.10.10.10">
    <property type="entry name" value="Winged helix-like DNA-binding domain superfamily/Winged helix DNA-binding domain"/>
    <property type="match status" value="1"/>
</dbReference>
<evidence type="ECO:0000313" key="7">
    <source>
        <dbReference type="EMBL" id="MFC4361024.1"/>
    </source>
</evidence>